<dbReference type="InterPro" id="IPR050834">
    <property type="entry name" value="Glycosyltransf_2"/>
</dbReference>
<evidence type="ECO:0000256" key="2">
    <source>
        <dbReference type="ARBA" id="ARBA00022676"/>
    </source>
</evidence>
<dbReference type="Pfam" id="PF00535">
    <property type="entry name" value="Glycos_transf_2"/>
    <property type="match status" value="1"/>
</dbReference>
<evidence type="ECO:0000256" key="1">
    <source>
        <dbReference type="ARBA" id="ARBA00006739"/>
    </source>
</evidence>
<proteinExistence type="inferred from homology"/>
<name>A0A923LLR0_9FIRM</name>
<evidence type="ECO:0000313" key="6">
    <source>
        <dbReference type="Proteomes" id="UP000652477"/>
    </source>
</evidence>
<comment type="caution">
    <text evidence="5">The sequence shown here is derived from an EMBL/GenBank/DDBJ whole genome shotgun (WGS) entry which is preliminary data.</text>
</comment>
<keyword evidence="6" id="KW-1185">Reference proteome</keyword>
<dbReference type="EMBL" id="JACOPF010000006">
    <property type="protein sequence ID" value="MBC5690620.1"/>
    <property type="molecule type" value="Genomic_DNA"/>
</dbReference>
<evidence type="ECO:0000256" key="3">
    <source>
        <dbReference type="ARBA" id="ARBA00022679"/>
    </source>
</evidence>
<dbReference type="GO" id="GO:0016757">
    <property type="term" value="F:glycosyltransferase activity"/>
    <property type="evidence" value="ECO:0007669"/>
    <property type="project" value="UniProtKB-KW"/>
</dbReference>
<comment type="similarity">
    <text evidence="1">Belongs to the glycosyltransferase 2 family.</text>
</comment>
<dbReference type="PANTHER" id="PTHR43685:SF5">
    <property type="entry name" value="GLYCOSYLTRANSFERASE EPSE-RELATED"/>
    <property type="match status" value="1"/>
</dbReference>
<sequence>MEKKISVILGVYNPDEKRLSAAVKSIQEQSFKDWEMILYDDGSDKQYAEKIYQISGRDTRIRWIRNKENKGLAFALNQCISQAEGRYIARMDDDDISLPGRLERQYQFLEEHPEYGWAGTNAGLIDDTGIWGEEVMPEMPKAEDFLKYSPYIHPSVMFQRKILEQAGGYLVSRLTKRCEDYELFMRLHANGRYGYNIQEPLLLYREDRKSYDKRKMKYRFREMQIRYQGFQRLGILTLKNMAFVVRPVAGGIPGIKMIRQIRRRRRHGALDTEGNRKT</sequence>
<reference evidence="5" key="1">
    <citation type="submission" date="2020-08" db="EMBL/GenBank/DDBJ databases">
        <title>Genome public.</title>
        <authorList>
            <person name="Liu C."/>
            <person name="Sun Q."/>
        </authorList>
    </citation>
    <scope>NUCLEOTIDE SEQUENCE</scope>
    <source>
        <strain evidence="5">NSJ-55</strain>
    </source>
</reference>
<keyword evidence="2" id="KW-0328">Glycosyltransferase</keyword>
<evidence type="ECO:0000313" key="5">
    <source>
        <dbReference type="EMBL" id="MBC5690620.1"/>
    </source>
</evidence>
<gene>
    <name evidence="5" type="ORF">H8S37_17040</name>
</gene>
<dbReference type="AlphaFoldDB" id="A0A923LLR0"/>
<evidence type="ECO:0000259" key="4">
    <source>
        <dbReference type="Pfam" id="PF00535"/>
    </source>
</evidence>
<keyword evidence="3" id="KW-0808">Transferase</keyword>
<accession>A0A923LLR0</accession>
<dbReference type="Gene3D" id="3.90.550.10">
    <property type="entry name" value="Spore Coat Polysaccharide Biosynthesis Protein SpsA, Chain A"/>
    <property type="match status" value="1"/>
</dbReference>
<dbReference type="SUPFAM" id="SSF53448">
    <property type="entry name" value="Nucleotide-diphospho-sugar transferases"/>
    <property type="match status" value="1"/>
</dbReference>
<organism evidence="5 6">
    <name type="scientific">Mediterraneibacter hominis</name>
    <dbReference type="NCBI Taxonomy" id="2763054"/>
    <lineage>
        <taxon>Bacteria</taxon>
        <taxon>Bacillati</taxon>
        <taxon>Bacillota</taxon>
        <taxon>Clostridia</taxon>
        <taxon>Lachnospirales</taxon>
        <taxon>Lachnospiraceae</taxon>
        <taxon>Mediterraneibacter</taxon>
    </lineage>
</organism>
<dbReference type="InterPro" id="IPR029044">
    <property type="entry name" value="Nucleotide-diphossugar_trans"/>
</dbReference>
<dbReference type="InterPro" id="IPR001173">
    <property type="entry name" value="Glyco_trans_2-like"/>
</dbReference>
<feature type="domain" description="Glycosyltransferase 2-like" evidence="4">
    <location>
        <begin position="6"/>
        <end position="164"/>
    </location>
</feature>
<protein>
    <submittedName>
        <fullName evidence="5">Glycosyltransferase</fullName>
    </submittedName>
</protein>
<dbReference type="PANTHER" id="PTHR43685">
    <property type="entry name" value="GLYCOSYLTRANSFERASE"/>
    <property type="match status" value="1"/>
</dbReference>
<dbReference type="Proteomes" id="UP000652477">
    <property type="component" value="Unassembled WGS sequence"/>
</dbReference>
<dbReference type="RefSeq" id="WP_186877271.1">
    <property type="nucleotide sequence ID" value="NZ_JACOPF010000006.1"/>
</dbReference>